<dbReference type="PANTHER" id="PTHR47478:SF1">
    <property type="entry name" value="PYRIMIDINE 5'-NUCLEOTIDASE YJJG"/>
    <property type="match status" value="1"/>
</dbReference>
<dbReference type="STRING" id="1069536.SINU_06795"/>
<dbReference type="GO" id="GO:0008253">
    <property type="term" value="F:5'-nucleotidase activity"/>
    <property type="evidence" value="ECO:0007669"/>
    <property type="project" value="InterPro"/>
</dbReference>
<dbReference type="Gene3D" id="1.10.150.240">
    <property type="entry name" value="Putative phosphatase, domain 2"/>
    <property type="match status" value="1"/>
</dbReference>
<keyword evidence="1" id="KW-0378">Hydrolase</keyword>
<dbReference type="Pfam" id="PF13419">
    <property type="entry name" value="HAD_2"/>
    <property type="match status" value="1"/>
</dbReference>
<dbReference type="InterPro" id="IPR036412">
    <property type="entry name" value="HAD-like_sf"/>
</dbReference>
<dbReference type="RefSeq" id="WP_010025692.1">
    <property type="nucleotide sequence ID" value="NZ_AFVQ02000081.1"/>
</dbReference>
<dbReference type="InterPro" id="IPR023198">
    <property type="entry name" value="PGP-like_dom2"/>
</dbReference>
<dbReference type="SFLD" id="SFLDG01135">
    <property type="entry name" value="C1.5.6:_HAD__Beta-PGM__Phospha"/>
    <property type="match status" value="1"/>
</dbReference>
<comment type="caution">
    <text evidence="1">The sequence shown here is derived from an EMBL/GenBank/DDBJ whole genome shotgun (WGS) entry which is preliminary data.</text>
</comment>
<accession>A0A0U1QQ17</accession>
<keyword evidence="2" id="KW-1185">Reference proteome</keyword>
<dbReference type="PANTHER" id="PTHR47478">
    <property type="match status" value="1"/>
</dbReference>
<reference evidence="1 2" key="1">
    <citation type="journal article" date="2011" name="J. Bacteriol.">
        <title>Draft genome sequence of Sporolactobacillus inulinus strain CASD, an efficient D-lactic acid-producing bacterium with high-concentration lactate tolerance capability.</title>
        <authorList>
            <person name="Yu B."/>
            <person name="Su F."/>
            <person name="Wang L."/>
            <person name="Xu K."/>
            <person name="Zhao B."/>
            <person name="Xu P."/>
        </authorList>
    </citation>
    <scope>NUCLEOTIDE SEQUENCE [LARGE SCALE GENOMIC DNA]</scope>
    <source>
        <strain evidence="1 2">CASD</strain>
    </source>
</reference>
<dbReference type="EMBL" id="AFVQ02000081">
    <property type="protein sequence ID" value="KLI02716.1"/>
    <property type="molecule type" value="Genomic_DNA"/>
</dbReference>
<sequence length="231" mass="26825">MHSYKFLLFDVDDTLLDFGKTEKLALQRLFTEQNIQLTSEIENYYKKMNKNMWHNFEKGEITRDELLFTRFSKLFKAFGKTVDGIDMEKSYRRFLGEAHPLIPGARRALEKLKSHFDLYVVTNGVADTQRKRLADAALTPLFKVIFVSEDTGYHKPDQRFFDYVARHIPNFNAENALIIGDSLISDMYGGNRAGMDTCWFNPNHLNNPLDLKPTYEINDLNQLAPIVLESE</sequence>
<evidence type="ECO:0000313" key="2">
    <source>
        <dbReference type="Proteomes" id="UP000035553"/>
    </source>
</evidence>
<dbReference type="NCBIfam" id="TIGR01509">
    <property type="entry name" value="HAD-SF-IA-v3"/>
    <property type="match status" value="1"/>
</dbReference>
<dbReference type="NCBIfam" id="TIGR02254">
    <property type="entry name" value="YjjG_YfnB"/>
    <property type="match status" value="1"/>
</dbReference>
<dbReference type="InterPro" id="IPR052550">
    <property type="entry name" value="Pyrimidine_5'-ntase_YjjG"/>
</dbReference>
<dbReference type="OrthoDB" id="9802350at2"/>
<dbReference type="InterPro" id="IPR023214">
    <property type="entry name" value="HAD_sf"/>
</dbReference>
<dbReference type="SFLD" id="SFLDS00003">
    <property type="entry name" value="Haloacid_Dehalogenase"/>
    <property type="match status" value="1"/>
</dbReference>
<dbReference type="Gene3D" id="3.40.50.1000">
    <property type="entry name" value="HAD superfamily/HAD-like"/>
    <property type="match status" value="1"/>
</dbReference>
<dbReference type="SFLD" id="SFLDG01129">
    <property type="entry name" value="C1.5:_HAD__Beta-PGM__Phosphata"/>
    <property type="match status" value="1"/>
</dbReference>
<organism evidence="1 2">
    <name type="scientific">Sporolactobacillus inulinus CASD</name>
    <dbReference type="NCBI Taxonomy" id="1069536"/>
    <lineage>
        <taxon>Bacteria</taxon>
        <taxon>Bacillati</taxon>
        <taxon>Bacillota</taxon>
        <taxon>Bacilli</taxon>
        <taxon>Bacillales</taxon>
        <taxon>Sporolactobacillaceae</taxon>
        <taxon>Sporolactobacillus</taxon>
    </lineage>
</organism>
<dbReference type="SUPFAM" id="SSF56784">
    <property type="entry name" value="HAD-like"/>
    <property type="match status" value="1"/>
</dbReference>
<protein>
    <submittedName>
        <fullName evidence="1">HAD family hydrolase</fullName>
    </submittedName>
</protein>
<evidence type="ECO:0000313" key="1">
    <source>
        <dbReference type="EMBL" id="KLI02716.1"/>
    </source>
</evidence>
<name>A0A0U1QQ17_9BACL</name>
<dbReference type="Proteomes" id="UP000035553">
    <property type="component" value="Unassembled WGS sequence"/>
</dbReference>
<dbReference type="InterPro" id="IPR041492">
    <property type="entry name" value="HAD_2"/>
</dbReference>
<dbReference type="AlphaFoldDB" id="A0A0U1QQ17"/>
<proteinExistence type="predicted"/>
<dbReference type="NCBIfam" id="TIGR01549">
    <property type="entry name" value="HAD-SF-IA-v1"/>
    <property type="match status" value="1"/>
</dbReference>
<gene>
    <name evidence="1" type="ORF">SINU_06795</name>
</gene>
<dbReference type="InterPro" id="IPR006439">
    <property type="entry name" value="HAD-SF_hydro_IA"/>
</dbReference>
<dbReference type="InterPro" id="IPR011951">
    <property type="entry name" value="HAD-SF_hydro_IA_YjjG/PynA"/>
</dbReference>